<keyword evidence="7 12" id="KW-1133">Transmembrane helix</keyword>
<dbReference type="HAMAP" id="MF_01811">
    <property type="entry name" value="YidC_type2"/>
    <property type="match status" value="1"/>
</dbReference>
<feature type="compositionally biased region" description="Basic and acidic residues" evidence="13">
    <location>
        <begin position="253"/>
        <end position="266"/>
    </location>
</feature>
<name>A0A9X3FV96_9LACT</name>
<evidence type="ECO:0000256" key="1">
    <source>
        <dbReference type="ARBA" id="ARBA00004651"/>
    </source>
</evidence>
<dbReference type="AlphaFoldDB" id="A0A9X3FV96"/>
<gene>
    <name evidence="12 15" type="primary">yidC</name>
    <name evidence="15" type="ORF">OW157_04705</name>
</gene>
<evidence type="ECO:0000256" key="11">
    <source>
        <dbReference type="ARBA" id="ARBA00023288"/>
    </source>
</evidence>
<comment type="subcellular location">
    <subcellularLocation>
        <location evidence="1 12">Cell membrane</location>
        <topology evidence="1 12">Multi-pass membrane protein</topology>
    </subcellularLocation>
</comment>
<accession>A0A9X3FV96</accession>
<evidence type="ECO:0000259" key="14">
    <source>
        <dbReference type="Pfam" id="PF02096"/>
    </source>
</evidence>
<evidence type="ECO:0000256" key="10">
    <source>
        <dbReference type="ARBA" id="ARBA00023186"/>
    </source>
</evidence>
<evidence type="ECO:0000256" key="6">
    <source>
        <dbReference type="ARBA" id="ARBA00022927"/>
    </source>
</evidence>
<keyword evidence="6 12" id="KW-0653">Protein transport</keyword>
<evidence type="ECO:0000256" key="5">
    <source>
        <dbReference type="ARBA" id="ARBA00022729"/>
    </source>
</evidence>
<keyword evidence="4 12" id="KW-0812">Transmembrane</keyword>
<dbReference type="InterPro" id="IPR047196">
    <property type="entry name" value="YidC_ALB_C"/>
</dbReference>
<dbReference type="GO" id="GO:0005886">
    <property type="term" value="C:plasma membrane"/>
    <property type="evidence" value="ECO:0007669"/>
    <property type="project" value="UniProtKB-SubCell"/>
</dbReference>
<evidence type="ECO:0000256" key="9">
    <source>
        <dbReference type="ARBA" id="ARBA00023139"/>
    </source>
</evidence>
<evidence type="ECO:0000313" key="15">
    <source>
        <dbReference type="EMBL" id="MCZ0725869.1"/>
    </source>
</evidence>
<feature type="domain" description="Membrane insertase YidC/Oxa/ALB C-terminal" evidence="14">
    <location>
        <begin position="57"/>
        <end position="239"/>
    </location>
</feature>
<dbReference type="GO" id="GO:0015031">
    <property type="term" value="P:protein transport"/>
    <property type="evidence" value="ECO:0007669"/>
    <property type="project" value="UniProtKB-KW"/>
</dbReference>
<proteinExistence type="inferred from homology"/>
<evidence type="ECO:0000256" key="13">
    <source>
        <dbReference type="SAM" id="MobiDB-lite"/>
    </source>
</evidence>
<dbReference type="NCBIfam" id="TIGR03592">
    <property type="entry name" value="yidC_oxa1_cterm"/>
    <property type="match status" value="1"/>
</dbReference>
<evidence type="ECO:0000256" key="4">
    <source>
        <dbReference type="ARBA" id="ARBA00022692"/>
    </source>
</evidence>
<evidence type="ECO:0000313" key="16">
    <source>
        <dbReference type="Proteomes" id="UP001146670"/>
    </source>
</evidence>
<dbReference type="Proteomes" id="UP001146670">
    <property type="component" value="Unassembled WGS sequence"/>
</dbReference>
<keyword evidence="2 12" id="KW-0813">Transport</keyword>
<keyword evidence="5 12" id="KW-0732">Signal</keyword>
<evidence type="ECO:0000256" key="12">
    <source>
        <dbReference type="HAMAP-Rule" id="MF_01811"/>
    </source>
</evidence>
<reference evidence="15" key="1">
    <citation type="submission" date="2022-12" db="EMBL/GenBank/DDBJ databases">
        <title>Description and comparative metabolic analysis of Aerococcus sp. nov., isolated from the feces of a pig.</title>
        <authorList>
            <person name="Chang Y.-H."/>
        </authorList>
    </citation>
    <scope>NUCLEOTIDE SEQUENCE</scope>
    <source>
        <strain evidence="15">YH-aer222</strain>
    </source>
</reference>
<dbReference type="InterPro" id="IPR023060">
    <property type="entry name" value="YidC/YidC1/YidC2_Firmicutes"/>
</dbReference>
<feature type="transmembrane region" description="Helical" evidence="12">
    <location>
        <begin position="159"/>
        <end position="182"/>
    </location>
</feature>
<dbReference type="PROSITE" id="PS51257">
    <property type="entry name" value="PROKAR_LIPOPROTEIN"/>
    <property type="match status" value="1"/>
</dbReference>
<evidence type="ECO:0000256" key="8">
    <source>
        <dbReference type="ARBA" id="ARBA00023136"/>
    </source>
</evidence>
<feature type="region of interest" description="Disordered" evidence="13">
    <location>
        <begin position="249"/>
        <end position="272"/>
    </location>
</feature>
<evidence type="ECO:0000256" key="2">
    <source>
        <dbReference type="ARBA" id="ARBA00022448"/>
    </source>
</evidence>
<dbReference type="EMBL" id="JAPRFR010000001">
    <property type="protein sequence ID" value="MCZ0725869.1"/>
    <property type="molecule type" value="Genomic_DNA"/>
</dbReference>
<dbReference type="PRINTS" id="PR00701">
    <property type="entry name" value="60KDINNERMP"/>
</dbReference>
<comment type="similarity">
    <text evidence="12">Belongs to the OXA1/ALB3/YidC family. Type 2 subfamily.</text>
</comment>
<dbReference type="Pfam" id="PF02096">
    <property type="entry name" value="60KD_IMP"/>
    <property type="match status" value="1"/>
</dbReference>
<feature type="transmembrane region" description="Helical" evidence="12">
    <location>
        <begin position="203"/>
        <end position="225"/>
    </location>
</feature>
<keyword evidence="11 12" id="KW-0449">Lipoprotein</keyword>
<keyword evidence="9" id="KW-0564">Palmitate</keyword>
<keyword evidence="16" id="KW-1185">Reference proteome</keyword>
<sequence>MGRLLTLIMPIILFLAACGRSVREPITENSTGLWDRGIVYNLSRIIIWFSDLFGGNYGLGIIAVTLIIRILLIPLTMYQMKSTEKMQAVQPEMQALQKKYSSKDPETQRKLQEEMGKLNEKYDYNPFAAFIPLLIQLPILMALYQSISRTEAIATGNFLWAQLGTPDPYLIFPIIAAILTWYNSKLMMIGSPTQNGSTAVMQWVMPLMILFMGISLPAAIALYWVTSTGVTIIQTLVLNNPYKKRQERQAQAAKEKDLARRLEKAKRNPRKK</sequence>
<organism evidence="15 16">
    <name type="scientific">Aerococcus kribbianus</name>
    <dbReference type="NCBI Taxonomy" id="2999064"/>
    <lineage>
        <taxon>Bacteria</taxon>
        <taxon>Bacillati</taxon>
        <taxon>Bacillota</taxon>
        <taxon>Bacilli</taxon>
        <taxon>Lactobacillales</taxon>
        <taxon>Aerococcaceae</taxon>
        <taxon>Aerococcus</taxon>
    </lineage>
</organism>
<feature type="transmembrane region" description="Helical" evidence="12">
    <location>
        <begin position="45"/>
        <end position="72"/>
    </location>
</feature>
<comment type="function">
    <text evidence="12">Required for the insertion and/or proper folding and/or complex formation of integral membrane proteins into the membrane. Involved in integration of membrane proteins that insert both dependently and independently of the Sec translocase complex, as well as at least some lipoproteins.</text>
</comment>
<keyword evidence="8 12" id="KW-0472">Membrane</keyword>
<feature type="transmembrane region" description="Helical" evidence="12">
    <location>
        <begin position="127"/>
        <end position="147"/>
    </location>
</feature>
<comment type="caution">
    <text evidence="15">The sequence shown here is derived from an EMBL/GenBank/DDBJ whole genome shotgun (WGS) entry which is preliminary data.</text>
</comment>
<dbReference type="CDD" id="cd20070">
    <property type="entry name" value="5TM_YidC_Alb3"/>
    <property type="match status" value="1"/>
</dbReference>
<dbReference type="GO" id="GO:0051205">
    <property type="term" value="P:protein insertion into membrane"/>
    <property type="evidence" value="ECO:0007669"/>
    <property type="project" value="TreeGrafter"/>
</dbReference>
<evidence type="ECO:0000256" key="7">
    <source>
        <dbReference type="ARBA" id="ARBA00022989"/>
    </source>
</evidence>
<evidence type="ECO:0000256" key="3">
    <source>
        <dbReference type="ARBA" id="ARBA00022475"/>
    </source>
</evidence>
<dbReference type="GO" id="GO:0032977">
    <property type="term" value="F:membrane insertase activity"/>
    <property type="evidence" value="ECO:0007669"/>
    <property type="project" value="InterPro"/>
</dbReference>
<keyword evidence="10 12" id="KW-0143">Chaperone</keyword>
<keyword evidence="3 12" id="KW-1003">Cell membrane</keyword>
<dbReference type="PANTHER" id="PTHR12428:SF65">
    <property type="entry name" value="CYTOCHROME C OXIDASE ASSEMBLY PROTEIN COX18, MITOCHONDRIAL"/>
    <property type="match status" value="1"/>
</dbReference>
<protein>
    <recommendedName>
        <fullName evidence="12">Membrane protein insertase YidC</fullName>
    </recommendedName>
    <alternativeName>
        <fullName evidence="12">Foldase YidC</fullName>
    </alternativeName>
    <alternativeName>
        <fullName evidence="12">Membrane integrase YidC</fullName>
    </alternativeName>
    <alternativeName>
        <fullName evidence="12">Membrane protein YidC</fullName>
    </alternativeName>
</protein>
<dbReference type="PANTHER" id="PTHR12428">
    <property type="entry name" value="OXA1"/>
    <property type="match status" value="1"/>
</dbReference>
<dbReference type="InterPro" id="IPR001708">
    <property type="entry name" value="YidC/ALB3/OXA1/COX18"/>
</dbReference>
<dbReference type="InterPro" id="IPR028055">
    <property type="entry name" value="YidC/Oxa/ALB_C"/>
</dbReference>
<dbReference type="RefSeq" id="WP_268752253.1">
    <property type="nucleotide sequence ID" value="NZ_JAPRFQ010000001.1"/>
</dbReference>